<name>A0ABP7U2Z5_9FLAO</name>
<organism evidence="3 4">
    <name type="scientific">Flavobacterium cheonhonense</name>
    <dbReference type="NCBI Taxonomy" id="706185"/>
    <lineage>
        <taxon>Bacteria</taxon>
        <taxon>Pseudomonadati</taxon>
        <taxon>Bacteroidota</taxon>
        <taxon>Flavobacteriia</taxon>
        <taxon>Flavobacteriales</taxon>
        <taxon>Flavobacteriaceae</taxon>
        <taxon>Flavobacterium</taxon>
    </lineage>
</organism>
<dbReference type="Gene3D" id="2.130.10.10">
    <property type="entry name" value="YVTN repeat-like/Quinoprotein amine dehydrogenase"/>
    <property type="match status" value="1"/>
</dbReference>
<comment type="caution">
    <text evidence="3">The sequence shown here is derived from an EMBL/GenBank/DDBJ whole genome shotgun (WGS) entry which is preliminary data.</text>
</comment>
<evidence type="ECO:0000256" key="1">
    <source>
        <dbReference type="ARBA" id="ARBA00022729"/>
    </source>
</evidence>
<dbReference type="RefSeq" id="WP_324689772.1">
    <property type="nucleotide sequence ID" value="NZ_BAABCR010000015.1"/>
</dbReference>
<dbReference type="InterPro" id="IPR011110">
    <property type="entry name" value="Reg_prop"/>
</dbReference>
<dbReference type="EMBL" id="BAABCR010000015">
    <property type="protein sequence ID" value="GAA4034985.1"/>
    <property type="molecule type" value="Genomic_DNA"/>
</dbReference>
<dbReference type="Pfam" id="PF07494">
    <property type="entry name" value="Reg_prop"/>
    <property type="match status" value="1"/>
</dbReference>
<feature type="domain" description="PorZ N-terminal beta-propeller" evidence="2">
    <location>
        <begin position="43"/>
        <end position="203"/>
    </location>
</feature>
<dbReference type="SUPFAM" id="SSF101898">
    <property type="entry name" value="NHL repeat"/>
    <property type="match status" value="1"/>
</dbReference>
<gene>
    <name evidence="3" type="ORF">GCM10022386_20080</name>
</gene>
<dbReference type="Proteomes" id="UP001500968">
    <property type="component" value="Unassembled WGS sequence"/>
</dbReference>
<reference evidence="4" key="1">
    <citation type="journal article" date="2019" name="Int. J. Syst. Evol. Microbiol.">
        <title>The Global Catalogue of Microorganisms (GCM) 10K type strain sequencing project: providing services to taxonomists for standard genome sequencing and annotation.</title>
        <authorList>
            <consortium name="The Broad Institute Genomics Platform"/>
            <consortium name="The Broad Institute Genome Sequencing Center for Infectious Disease"/>
            <person name="Wu L."/>
            <person name="Ma J."/>
        </authorList>
    </citation>
    <scope>NUCLEOTIDE SEQUENCE [LARGE SCALE GENOMIC DNA]</scope>
    <source>
        <strain evidence="4">JCM 17064</strain>
    </source>
</reference>
<dbReference type="InterPro" id="IPR048954">
    <property type="entry name" value="PorZ_N"/>
</dbReference>
<evidence type="ECO:0000313" key="4">
    <source>
        <dbReference type="Proteomes" id="UP001500968"/>
    </source>
</evidence>
<keyword evidence="4" id="KW-1185">Reference proteome</keyword>
<dbReference type="InterPro" id="IPR026444">
    <property type="entry name" value="Secre_tail"/>
</dbReference>
<dbReference type="NCBIfam" id="TIGR04183">
    <property type="entry name" value="Por_Secre_tail"/>
    <property type="match status" value="1"/>
</dbReference>
<dbReference type="SUPFAM" id="SSF75011">
    <property type="entry name" value="3-carboxy-cis,cis-mucoante lactonizing enzyme"/>
    <property type="match status" value="1"/>
</dbReference>
<sequence length="763" mass="84455">MKKCLFYVLLFIFQWSWSQQNQNWKGYFSYNQIKDLSESVTKVYAASENALFTKNTVSNNIQTINTIDGLSGKTISAIHHSDAFQKTVVGYESGLMIVINDIDGSMLNVVDIINKNLPANIKKINHFTEHEGILYLSCDFGIVQYKLATLEFGDTYFIGPNGQEIKVFQTTVLNGEIYAVTQLNGILKANLSNPNLVDFAQWTSFDGGYWFGITTFNNQLFLYSTNNKIYKHNGGFIEVANIGEACIDFRATNDYLIAASVNHVYIINTGSNTVAHIQSGLVTSPTVTFTAATVINNTIYIGTNENGVLSAPVSAPNNFEFIMPSGPTKNKLFAIDASSSNLWVTYGGYDIFYNPYTYFGNNPSQFEISKYNATNGWLHLPYADLLGAQALSKITVNPTNENQVFMSSYHRGLLKIESDIPTMLYDQTNSGLESLVDGSNISVRINGTAFDRQGNLWVTNNNIKNQLKVLRSGGQWQSYNLEGILDNFTSANMNKIVIDRTDTKWMATYLDGVIAFNETVNEFKKITEGPEAGNLPSRDVRAIAIDNRNQVWIGTNKGLRVLPSTGSYNGTEQMRANAIIILENDLAQELLYEQFITDIVVNGSNEKWIGTADSGVFLFSPNGQETIYHFTTDNSPLPSNVVNDIDINAETGEVFFATDRGMVSFQGTATKPADNLKDVYVYPNPVRPEFVGTVKIAGLTSGANIKITDIEGSLVYETTSTGGTIEWDTTAFGKYKVASGVYMIFIAAEDASETTVKKVMIIR</sequence>
<dbReference type="Pfam" id="PF21544">
    <property type="entry name" value="PorZ_N_b_propeller"/>
    <property type="match status" value="1"/>
</dbReference>
<dbReference type="InterPro" id="IPR015943">
    <property type="entry name" value="WD40/YVTN_repeat-like_dom_sf"/>
</dbReference>
<accession>A0ABP7U2Z5</accession>
<keyword evidence="1" id="KW-0732">Signal</keyword>
<protein>
    <submittedName>
        <fullName evidence="3">Two-component regulator propeller domain-containing protein</fullName>
    </submittedName>
</protein>
<evidence type="ECO:0000313" key="3">
    <source>
        <dbReference type="EMBL" id="GAA4034985.1"/>
    </source>
</evidence>
<proteinExistence type="predicted"/>
<evidence type="ECO:0000259" key="2">
    <source>
        <dbReference type="Pfam" id="PF21544"/>
    </source>
</evidence>